<evidence type="ECO:0000256" key="6">
    <source>
        <dbReference type="SAM" id="MobiDB-lite"/>
    </source>
</evidence>
<reference evidence="9" key="1">
    <citation type="submission" date="2008-06" db="EMBL/GenBank/DDBJ databases">
        <title>Complete sequence of Chlorobium phaeobacteroides BS1.</title>
        <authorList>
            <consortium name="US DOE Joint Genome Institute"/>
            <person name="Lucas S."/>
            <person name="Copeland A."/>
            <person name="Lapidus A."/>
            <person name="Glavina del Rio T."/>
            <person name="Dalin E."/>
            <person name="Tice H."/>
            <person name="Bruce D."/>
            <person name="Goodwin L."/>
            <person name="Pitluck S."/>
            <person name="Schmutz J."/>
            <person name="Larimer F."/>
            <person name="Land M."/>
            <person name="Hauser L."/>
            <person name="Kyrpides N."/>
            <person name="Ovchinnikova G."/>
            <person name="Li T."/>
            <person name="Liu Z."/>
            <person name="Zhao F."/>
            <person name="Overmann J."/>
            <person name="Bryant D.A."/>
            <person name="Richardson P."/>
        </authorList>
    </citation>
    <scope>NUCLEOTIDE SEQUENCE [LARGE SCALE GENOMIC DNA]</scope>
    <source>
        <strain evidence="9">BS1</strain>
    </source>
</reference>
<feature type="domain" description="Transposase IS4-like" evidence="7">
    <location>
        <begin position="144"/>
        <end position="332"/>
    </location>
</feature>
<evidence type="ECO:0000313" key="9">
    <source>
        <dbReference type="EMBL" id="ACE05227.1"/>
    </source>
</evidence>
<dbReference type="NCBIfam" id="NF033581">
    <property type="entry name" value="transpos_IS5_4"/>
    <property type="match status" value="1"/>
</dbReference>
<evidence type="ECO:0000313" key="10">
    <source>
        <dbReference type="EMBL" id="ACE05344.1"/>
    </source>
</evidence>
<dbReference type="EMBL" id="CP001101">
    <property type="protein sequence ID" value="ACE05227.1"/>
    <property type="molecule type" value="Genomic_DNA"/>
</dbReference>
<proteinExistence type="inferred from homology"/>
<dbReference type="InterPro" id="IPR008490">
    <property type="entry name" value="Transposase_InsH_N"/>
</dbReference>
<dbReference type="GO" id="GO:0004803">
    <property type="term" value="F:transposase activity"/>
    <property type="evidence" value="ECO:0007669"/>
    <property type="project" value="InterPro"/>
</dbReference>
<dbReference type="Pfam" id="PF05598">
    <property type="entry name" value="DUF772"/>
    <property type="match status" value="1"/>
</dbReference>
<gene>
    <name evidence="9" type="ordered locus">Cphamn1_2324</name>
    <name evidence="10" type="ordered locus">Cphamn1_2450</name>
</gene>
<dbReference type="InterPro" id="IPR002559">
    <property type="entry name" value="Transposase_11"/>
</dbReference>
<evidence type="ECO:0000256" key="3">
    <source>
        <dbReference type="ARBA" id="ARBA00022578"/>
    </source>
</evidence>
<dbReference type="HOGENOM" id="CLU_049873_1_1_10"/>
<protein>
    <submittedName>
        <fullName evidence="9">Transposase IS4 family protein</fullName>
    </submittedName>
</protein>
<dbReference type="eggNOG" id="COG3039">
    <property type="taxonomic scope" value="Bacteria"/>
</dbReference>
<keyword evidence="4" id="KW-0238">DNA-binding</keyword>
<dbReference type="PANTHER" id="PTHR35604">
    <property type="entry name" value="TRANSPOSASE INSH FOR INSERTION SEQUENCE ELEMENT IS5A-RELATED"/>
    <property type="match status" value="1"/>
</dbReference>
<evidence type="ECO:0000259" key="8">
    <source>
        <dbReference type="Pfam" id="PF05598"/>
    </source>
</evidence>
<evidence type="ECO:0000256" key="2">
    <source>
        <dbReference type="ARBA" id="ARBA00010075"/>
    </source>
</evidence>
<comment type="similarity">
    <text evidence="2">Belongs to the transposase 11 family.</text>
</comment>
<feature type="compositionally biased region" description="Basic and acidic residues" evidence="6">
    <location>
        <begin position="157"/>
        <end position="177"/>
    </location>
</feature>
<dbReference type="PANTHER" id="PTHR35604:SF2">
    <property type="entry name" value="TRANSPOSASE INSH FOR INSERTION SEQUENCE ELEMENT IS5A-RELATED"/>
    <property type="match status" value="1"/>
</dbReference>
<dbReference type="Pfam" id="PF01609">
    <property type="entry name" value="DDE_Tnp_1"/>
    <property type="match status" value="1"/>
</dbReference>
<evidence type="ECO:0000256" key="1">
    <source>
        <dbReference type="ARBA" id="ARBA00003544"/>
    </source>
</evidence>
<dbReference type="AlphaFoldDB" id="B3EP88"/>
<accession>B3EP88</accession>
<feature type="region of interest" description="Disordered" evidence="6">
    <location>
        <begin position="157"/>
        <end position="180"/>
    </location>
</feature>
<evidence type="ECO:0000256" key="5">
    <source>
        <dbReference type="ARBA" id="ARBA00023172"/>
    </source>
</evidence>
<dbReference type="GO" id="GO:0003677">
    <property type="term" value="F:DNA binding"/>
    <property type="evidence" value="ECO:0007669"/>
    <property type="project" value="UniProtKB-KW"/>
</dbReference>
<evidence type="ECO:0000256" key="4">
    <source>
        <dbReference type="ARBA" id="ARBA00023125"/>
    </source>
</evidence>
<dbReference type="InterPro" id="IPR047959">
    <property type="entry name" value="Transpos_IS5"/>
</dbReference>
<dbReference type="STRING" id="331678.Cphamn1_2324"/>
<dbReference type="EMBL" id="CP001101">
    <property type="protein sequence ID" value="ACE05344.1"/>
    <property type="molecule type" value="Genomic_DNA"/>
</dbReference>
<keyword evidence="3" id="KW-0815">Transposition</keyword>
<feature type="domain" description="Transposase InsH N-terminal" evidence="8">
    <location>
        <begin position="17"/>
        <end position="115"/>
    </location>
</feature>
<organism evidence="9">
    <name type="scientific">Chlorobium phaeobacteroides (strain BS1)</name>
    <dbReference type="NCBI Taxonomy" id="331678"/>
    <lineage>
        <taxon>Bacteria</taxon>
        <taxon>Pseudomonadati</taxon>
        <taxon>Chlorobiota</taxon>
        <taxon>Chlorobiia</taxon>
        <taxon>Chlorobiales</taxon>
        <taxon>Chlorobiaceae</taxon>
        <taxon>Chlorobium/Pelodictyon group</taxon>
        <taxon>Chlorobium</taxon>
    </lineage>
</organism>
<evidence type="ECO:0000259" key="7">
    <source>
        <dbReference type="Pfam" id="PF01609"/>
    </source>
</evidence>
<dbReference type="KEGG" id="cpb:Cphamn1_2450"/>
<name>B3EP88_CHLPB</name>
<dbReference type="KEGG" id="cpb:Cphamn1_2324"/>
<comment type="function">
    <text evidence="1">Involved in the transposition of the insertion sequence IS5.</text>
</comment>
<sequence length="348" mass="40434">MKNINPLGLFDEHFLLERLTKLKDPLVKLNDHIDWKIFAPILDVVFNKPKNSNNVGRPPFDRLMMFKLMILQSLYNLSDDQMEYQITDRLSFKRFLSLKSSDRVPDSKTIWKFRETLIQEEVIEALFYRFNQALDDQSIFANTGQIVDASFVEVPKQRNTRDENKEVKAGKTPDTWKTKPNKLRQKDRDARWTKKNKMSFYGYKNHIKVDKGTKLISSYMVTDASVHDSQELETLIDKDNAGQKLYADSAYTGQEKSIEGCGMANEVQEKGSRYRALTETQKASNREKASHRARVEHIFGYLTNSMKAMYIRTIGYARATAKIGLTNLTYNMMRCTQLNKKVYNVFLG</sequence>
<keyword evidence="5" id="KW-0233">DNA recombination</keyword>
<dbReference type="GO" id="GO:0006313">
    <property type="term" value="P:DNA transposition"/>
    <property type="evidence" value="ECO:0007669"/>
    <property type="project" value="InterPro"/>
</dbReference>